<dbReference type="InterPro" id="IPR050832">
    <property type="entry name" value="Bact_Acetyltransf"/>
</dbReference>
<dbReference type="InterPro" id="IPR000182">
    <property type="entry name" value="GNAT_dom"/>
</dbReference>
<dbReference type="GO" id="GO:0016747">
    <property type="term" value="F:acyltransferase activity, transferring groups other than amino-acyl groups"/>
    <property type="evidence" value="ECO:0007669"/>
    <property type="project" value="InterPro"/>
</dbReference>
<sequence length="161" mass="18597">MNIRATEESDWLILKETRLAALRDTPTAFGVSYQTAITDSDEQWKERASAKTHPKFWLAFKGDQTIGMIGSGVDQRDRYNLIAMWVEPKSRGLGVAEYLVNTVKFDSIKKGFKKIFLDVSLKNLRAYRFYEKHGFVFNGEEKPLASHPEIMVQTMEWQSKK</sequence>
<dbReference type="InterPro" id="IPR016181">
    <property type="entry name" value="Acyl_CoA_acyltransferase"/>
</dbReference>
<evidence type="ECO:0000256" key="2">
    <source>
        <dbReference type="ARBA" id="ARBA00023315"/>
    </source>
</evidence>
<evidence type="ECO:0000313" key="4">
    <source>
        <dbReference type="EMBL" id="KTD32346.1"/>
    </source>
</evidence>
<protein>
    <submittedName>
        <fullName evidence="5">IAA acetyltransferase/MarR transcriptional regulatory protein</fullName>
    </submittedName>
</protein>
<name>A0A378K3K7_9GAMM</name>
<dbReference type="Proteomes" id="UP000054985">
    <property type="component" value="Unassembled WGS sequence"/>
</dbReference>
<dbReference type="Gene3D" id="3.40.630.30">
    <property type="match status" value="1"/>
</dbReference>
<reference evidence="4 6" key="1">
    <citation type="submission" date="2015-11" db="EMBL/GenBank/DDBJ databases">
        <title>Genomic analysis of 38 Legionella species identifies large and diverse effector repertoires.</title>
        <authorList>
            <person name="Burstein D."/>
            <person name="Amaro F."/>
            <person name="Zusman T."/>
            <person name="Lifshitz Z."/>
            <person name="Cohen O."/>
            <person name="Gilbert J.A."/>
            <person name="Pupko T."/>
            <person name="Shuman H.A."/>
            <person name="Segal G."/>
        </authorList>
    </citation>
    <scope>NUCLEOTIDE SEQUENCE [LARGE SCALE GENOMIC DNA]</scope>
    <source>
        <strain evidence="4 6">ATCC 43877</strain>
    </source>
</reference>
<proteinExistence type="predicted"/>
<dbReference type="AlphaFoldDB" id="A0A378K3K7"/>
<dbReference type="EMBL" id="LNYN01000029">
    <property type="protein sequence ID" value="KTD32346.1"/>
    <property type="molecule type" value="Genomic_DNA"/>
</dbReference>
<keyword evidence="1 5" id="KW-0808">Transferase</keyword>
<evidence type="ECO:0000313" key="5">
    <source>
        <dbReference type="EMBL" id="STX62441.1"/>
    </source>
</evidence>
<dbReference type="PANTHER" id="PTHR43877:SF2">
    <property type="entry name" value="AMINOALKYLPHOSPHONATE N-ACETYLTRANSFERASE-RELATED"/>
    <property type="match status" value="1"/>
</dbReference>
<dbReference type="PROSITE" id="PS51186">
    <property type="entry name" value="GNAT"/>
    <property type="match status" value="1"/>
</dbReference>
<dbReference type="EMBL" id="UGOG01000001">
    <property type="protein sequence ID" value="STX62441.1"/>
    <property type="molecule type" value="Genomic_DNA"/>
</dbReference>
<dbReference type="PANTHER" id="PTHR43877">
    <property type="entry name" value="AMINOALKYLPHOSPHONATE N-ACETYLTRANSFERASE-RELATED-RELATED"/>
    <property type="match status" value="1"/>
</dbReference>
<organism evidence="5 7">
    <name type="scientific">Legionella moravica</name>
    <dbReference type="NCBI Taxonomy" id="39962"/>
    <lineage>
        <taxon>Bacteria</taxon>
        <taxon>Pseudomonadati</taxon>
        <taxon>Pseudomonadota</taxon>
        <taxon>Gammaproteobacteria</taxon>
        <taxon>Legionellales</taxon>
        <taxon>Legionellaceae</taxon>
        <taxon>Legionella</taxon>
    </lineage>
</organism>
<dbReference type="Pfam" id="PF00583">
    <property type="entry name" value="Acetyltransf_1"/>
    <property type="match status" value="1"/>
</dbReference>
<keyword evidence="6" id="KW-1185">Reference proteome</keyword>
<evidence type="ECO:0000313" key="6">
    <source>
        <dbReference type="Proteomes" id="UP000054985"/>
    </source>
</evidence>
<evidence type="ECO:0000256" key="1">
    <source>
        <dbReference type="ARBA" id="ARBA00022679"/>
    </source>
</evidence>
<dbReference type="CDD" id="cd04301">
    <property type="entry name" value="NAT_SF"/>
    <property type="match status" value="1"/>
</dbReference>
<dbReference type="STRING" id="39962.Lmor_2284"/>
<feature type="domain" description="N-acetyltransferase" evidence="3">
    <location>
        <begin position="1"/>
        <end position="156"/>
    </location>
</feature>
<dbReference type="RefSeq" id="WP_028383046.1">
    <property type="nucleotide sequence ID" value="NZ_CAAAJG010000003.1"/>
</dbReference>
<evidence type="ECO:0000313" key="7">
    <source>
        <dbReference type="Proteomes" id="UP000254040"/>
    </source>
</evidence>
<gene>
    <name evidence="4" type="ORF">Lmor_2284</name>
    <name evidence="5" type="ORF">NCTC12239_01373</name>
</gene>
<keyword evidence="2" id="KW-0012">Acyltransferase</keyword>
<dbReference type="OrthoDB" id="9796129at2"/>
<accession>A0A378K3K7</accession>
<reference evidence="5 7" key="2">
    <citation type="submission" date="2018-06" db="EMBL/GenBank/DDBJ databases">
        <authorList>
            <consortium name="Pathogen Informatics"/>
            <person name="Doyle S."/>
        </authorList>
    </citation>
    <scope>NUCLEOTIDE SEQUENCE [LARGE SCALE GENOMIC DNA]</scope>
    <source>
        <strain evidence="5 7">NCTC12239</strain>
    </source>
</reference>
<evidence type="ECO:0000259" key="3">
    <source>
        <dbReference type="PROSITE" id="PS51186"/>
    </source>
</evidence>
<dbReference type="Proteomes" id="UP000254040">
    <property type="component" value="Unassembled WGS sequence"/>
</dbReference>
<dbReference type="SUPFAM" id="SSF55729">
    <property type="entry name" value="Acyl-CoA N-acyltransferases (Nat)"/>
    <property type="match status" value="1"/>
</dbReference>